<evidence type="ECO:0000256" key="11">
    <source>
        <dbReference type="ARBA" id="ARBA00041876"/>
    </source>
</evidence>
<evidence type="ECO:0000256" key="5">
    <source>
        <dbReference type="ARBA" id="ARBA00022737"/>
    </source>
</evidence>
<dbReference type="Gene3D" id="1.50.40.10">
    <property type="entry name" value="Mitochondrial carrier domain"/>
    <property type="match status" value="1"/>
</dbReference>
<dbReference type="Pfam" id="PF00153">
    <property type="entry name" value="Mito_carr"/>
    <property type="match status" value="1"/>
</dbReference>
<keyword evidence="3" id="KW-0813">Transport</keyword>
<evidence type="ECO:0000256" key="8">
    <source>
        <dbReference type="ARBA" id="ARBA00035847"/>
    </source>
</evidence>
<evidence type="ECO:0000256" key="1">
    <source>
        <dbReference type="ARBA" id="ARBA00004141"/>
    </source>
</evidence>
<evidence type="ECO:0000256" key="9">
    <source>
        <dbReference type="ARBA" id="ARBA00037638"/>
    </source>
</evidence>
<keyword evidence="13" id="KW-1185">Reference proteome</keyword>
<evidence type="ECO:0000256" key="7">
    <source>
        <dbReference type="ARBA" id="ARBA00023136"/>
    </source>
</evidence>
<accession>A0A8C9G2D5</accession>
<evidence type="ECO:0000256" key="3">
    <source>
        <dbReference type="ARBA" id="ARBA00022448"/>
    </source>
</evidence>
<keyword evidence="5" id="KW-0677">Repeat</keyword>
<keyword evidence="4" id="KW-0812">Transmembrane</keyword>
<evidence type="ECO:0000256" key="6">
    <source>
        <dbReference type="ARBA" id="ARBA00022989"/>
    </source>
</evidence>
<evidence type="ECO:0000313" key="13">
    <source>
        <dbReference type="Proteomes" id="UP000694428"/>
    </source>
</evidence>
<evidence type="ECO:0000256" key="4">
    <source>
        <dbReference type="ARBA" id="ARBA00022692"/>
    </source>
</evidence>
<organism evidence="12 13">
    <name type="scientific">Pavo cristatus</name>
    <name type="common">Indian peafowl</name>
    <name type="synonym">Blue peafowl</name>
    <dbReference type="NCBI Taxonomy" id="9049"/>
    <lineage>
        <taxon>Eukaryota</taxon>
        <taxon>Metazoa</taxon>
        <taxon>Chordata</taxon>
        <taxon>Craniata</taxon>
        <taxon>Vertebrata</taxon>
        <taxon>Euteleostomi</taxon>
        <taxon>Archelosauria</taxon>
        <taxon>Archosauria</taxon>
        <taxon>Dinosauria</taxon>
        <taxon>Saurischia</taxon>
        <taxon>Theropoda</taxon>
        <taxon>Coelurosauria</taxon>
        <taxon>Aves</taxon>
        <taxon>Neognathae</taxon>
        <taxon>Galloanserae</taxon>
        <taxon>Galliformes</taxon>
        <taxon>Phasianidae</taxon>
        <taxon>Phasianinae</taxon>
        <taxon>Pavo</taxon>
    </lineage>
</organism>
<dbReference type="SUPFAM" id="SSF103506">
    <property type="entry name" value="Mitochondrial carrier"/>
    <property type="match status" value="1"/>
</dbReference>
<protein>
    <recommendedName>
        <fullName evidence="10">Mitochondrial S-adenosylmethionine carrier protein</fullName>
    </recommendedName>
    <alternativeName>
        <fullName evidence="11">Solute carrier family 25 member 26</fullName>
    </alternativeName>
</protein>
<name>A0A8C9G2D5_PAVCR</name>
<comment type="subcellular location">
    <subcellularLocation>
        <location evidence="1">Membrane</location>
        <topology evidence="1">Multi-pass membrane protein</topology>
    </subcellularLocation>
</comment>
<reference evidence="12" key="2">
    <citation type="submission" date="2025-09" db="UniProtKB">
        <authorList>
            <consortium name="Ensembl"/>
        </authorList>
    </citation>
    <scope>IDENTIFICATION</scope>
</reference>
<sequence>SVTFKGTYIFLFIQFFFRKHIALRTNTSAPYKQLLSSTRIITKNISQFLRFLYWEQTPDVSVKDRKRQQKKLQSEHVVLLQVACLIRVPSEVVKQRAQVSPSAGTFRILSHTLYHEGIQGLYRGYKSTVLREVNTLVFFKH</sequence>
<evidence type="ECO:0000256" key="10">
    <source>
        <dbReference type="ARBA" id="ARBA00039950"/>
    </source>
</evidence>
<proteinExistence type="inferred from homology"/>
<dbReference type="GO" id="GO:0016020">
    <property type="term" value="C:membrane"/>
    <property type="evidence" value="ECO:0007669"/>
    <property type="project" value="UniProtKB-SubCell"/>
</dbReference>
<dbReference type="PANTHER" id="PTHR45667">
    <property type="entry name" value="S-ADENOSYLMETHIONINE MITOCHONDRIAL CARRIER PROTEIN"/>
    <property type="match status" value="1"/>
</dbReference>
<comment type="function">
    <text evidence="9">Mitochondrial S-adenosyl-L-methionine/S-adenosyl-L-homocysteine antiporter. Mediates the exchange of cytosolic S-adenosyl-L-methionine, the predominant methyl-group donor for macromolecule methylation processes, for mitochondrial S-adenosylhomocysteine(SAH), a by-product of methylation reactions.</text>
</comment>
<reference evidence="12" key="1">
    <citation type="submission" date="2025-08" db="UniProtKB">
        <authorList>
            <consortium name="Ensembl"/>
        </authorList>
    </citation>
    <scope>IDENTIFICATION</scope>
</reference>
<dbReference type="AlphaFoldDB" id="A0A8C9G2D5"/>
<comment type="similarity">
    <text evidence="2">Belongs to the mitochondrial carrier (TC 2.A.29) family.</text>
</comment>
<evidence type="ECO:0000313" key="12">
    <source>
        <dbReference type="Ensembl" id="ENSPSTP00000024691.1"/>
    </source>
</evidence>
<keyword evidence="7" id="KW-0472">Membrane</keyword>
<comment type="catalytic activity">
    <reaction evidence="8">
        <text>S-adenosyl-L-homocysteine(out) + S-adenosyl-L-methionine(in) = S-adenosyl-L-homocysteine(in) + S-adenosyl-L-methionine(out)</text>
        <dbReference type="Rhea" id="RHEA:75479"/>
        <dbReference type="ChEBI" id="CHEBI:57856"/>
        <dbReference type="ChEBI" id="CHEBI:59789"/>
    </reaction>
</comment>
<dbReference type="InterPro" id="IPR018108">
    <property type="entry name" value="MCP_transmembrane"/>
</dbReference>
<dbReference type="Proteomes" id="UP000694428">
    <property type="component" value="Unplaced"/>
</dbReference>
<keyword evidence="6" id="KW-1133">Transmembrane helix</keyword>
<evidence type="ECO:0000256" key="2">
    <source>
        <dbReference type="ARBA" id="ARBA00006375"/>
    </source>
</evidence>
<dbReference type="Ensembl" id="ENSPSTT00000025983.1">
    <property type="protein sequence ID" value="ENSPSTP00000024691.1"/>
    <property type="gene ID" value="ENSPSTG00000018228.1"/>
</dbReference>
<dbReference type="InterPro" id="IPR023395">
    <property type="entry name" value="MCP_dom_sf"/>
</dbReference>